<evidence type="ECO:0000313" key="2">
    <source>
        <dbReference type="Proteomes" id="UP000189705"/>
    </source>
</evidence>
<sequence length="268" mass="29077">MGSGIPILTLVLSPPSMMLSPHLPSAPDATLGAGRQQRNSPPINCAAFLPPLGAGQETRDPAPGPGAVPGGSEGVGETIPAVPGSSARGQMWLDPPAAEEKHHGRQRCQQLELKAVWARLAQAEQDIEVILSCARQREERLRAQVEALRSQNLFLVLALKAQREQDQDLHNSPTETPMDMEGMVEECWPPWRGSISPRQEMEMGSNEDKGTQTNLPLYGEASTQAEVPGHEHAGTQTRALCQTEMGCQTEPLPMMDASTQTKVYQHQK</sequence>
<feature type="region of interest" description="Disordered" evidence="1">
    <location>
        <begin position="51"/>
        <end position="76"/>
    </location>
</feature>
<reference evidence="3" key="1">
    <citation type="submission" date="2025-08" db="UniProtKB">
        <authorList>
            <consortium name="RefSeq"/>
        </authorList>
    </citation>
    <scope>IDENTIFICATION</scope>
</reference>
<dbReference type="KEGG" id="asn:106723291"/>
<evidence type="ECO:0000313" key="3">
    <source>
        <dbReference type="RefSeq" id="XP_025051191.1"/>
    </source>
</evidence>
<dbReference type="Proteomes" id="UP000189705">
    <property type="component" value="Unplaced"/>
</dbReference>
<protein>
    <submittedName>
        <fullName evidence="3">Uncharacterized protein LOC106723291</fullName>
    </submittedName>
</protein>
<dbReference type="GeneID" id="106723291"/>
<dbReference type="RefSeq" id="XP_025051191.1">
    <property type="nucleotide sequence ID" value="XM_025195406.1"/>
</dbReference>
<name>A0A3Q0FU87_ALLSI</name>
<gene>
    <name evidence="3" type="primary">LOC106723291</name>
</gene>
<dbReference type="InParanoid" id="A0A3Q0FU87"/>
<accession>A0A3Q0FU87</accession>
<evidence type="ECO:0000256" key="1">
    <source>
        <dbReference type="SAM" id="MobiDB-lite"/>
    </source>
</evidence>
<proteinExistence type="predicted"/>
<dbReference type="AlphaFoldDB" id="A0A3Q0FU87"/>
<organism evidence="2 3">
    <name type="scientific">Alligator sinensis</name>
    <name type="common">Chinese alligator</name>
    <dbReference type="NCBI Taxonomy" id="38654"/>
    <lineage>
        <taxon>Eukaryota</taxon>
        <taxon>Metazoa</taxon>
        <taxon>Chordata</taxon>
        <taxon>Craniata</taxon>
        <taxon>Vertebrata</taxon>
        <taxon>Euteleostomi</taxon>
        <taxon>Archelosauria</taxon>
        <taxon>Archosauria</taxon>
        <taxon>Crocodylia</taxon>
        <taxon>Alligatoridae</taxon>
        <taxon>Alligatorinae</taxon>
        <taxon>Alligator</taxon>
    </lineage>
</organism>
<keyword evidence="2" id="KW-1185">Reference proteome</keyword>